<feature type="region of interest" description="Disordered" evidence="2">
    <location>
        <begin position="136"/>
        <end position="157"/>
    </location>
</feature>
<reference evidence="3 4" key="1">
    <citation type="submission" date="2015-09" db="EMBL/GenBank/DDBJ databases">
        <title>Host preference determinants of Valsa canker pathogens revealed by comparative genomics.</title>
        <authorList>
            <person name="Yin Z."/>
            <person name="Huang L."/>
        </authorList>
    </citation>
    <scope>NUCLEOTIDE SEQUENCE [LARGE SCALE GENOMIC DNA]</scope>
    <source>
        <strain evidence="3 4">YSFL</strain>
    </source>
</reference>
<name>A0A423VTQ3_CYTCH</name>
<gene>
    <name evidence="3" type="ORF">VSDG_05981</name>
</gene>
<dbReference type="Proteomes" id="UP000284375">
    <property type="component" value="Unassembled WGS sequence"/>
</dbReference>
<feature type="coiled-coil region" evidence="1">
    <location>
        <begin position="2"/>
        <end position="32"/>
    </location>
</feature>
<sequence length="157" mass="17679">MEQQLKEQASNIEELEKKYKRERSEKAWLALKFHIGEAKIKKRYQGFEASMKSMSVRINMLEREAAVVDGKQKACDEFKRNFKAFKSLKSSTAQVNTDAAAAGKGKGKQISRIIKEQGKHYKLITQLFNDLKSVKGSNAGHEKLGTNVGEKEASGQK</sequence>
<feature type="compositionally biased region" description="Basic and acidic residues" evidence="2">
    <location>
        <begin position="140"/>
        <end position="157"/>
    </location>
</feature>
<dbReference type="OrthoDB" id="10490420at2759"/>
<keyword evidence="4" id="KW-1185">Reference proteome</keyword>
<proteinExistence type="predicted"/>
<evidence type="ECO:0000313" key="4">
    <source>
        <dbReference type="Proteomes" id="UP000284375"/>
    </source>
</evidence>
<comment type="caution">
    <text evidence="3">The sequence shown here is derived from an EMBL/GenBank/DDBJ whole genome shotgun (WGS) entry which is preliminary data.</text>
</comment>
<evidence type="ECO:0000256" key="2">
    <source>
        <dbReference type="SAM" id="MobiDB-lite"/>
    </source>
</evidence>
<evidence type="ECO:0000256" key="1">
    <source>
        <dbReference type="SAM" id="Coils"/>
    </source>
</evidence>
<organism evidence="3 4">
    <name type="scientific">Cytospora chrysosperma</name>
    <name type="common">Cytospora canker fungus</name>
    <name type="synonym">Sphaeria chrysosperma</name>
    <dbReference type="NCBI Taxonomy" id="252740"/>
    <lineage>
        <taxon>Eukaryota</taxon>
        <taxon>Fungi</taxon>
        <taxon>Dikarya</taxon>
        <taxon>Ascomycota</taxon>
        <taxon>Pezizomycotina</taxon>
        <taxon>Sordariomycetes</taxon>
        <taxon>Sordariomycetidae</taxon>
        <taxon>Diaporthales</taxon>
        <taxon>Cytosporaceae</taxon>
        <taxon>Cytospora</taxon>
    </lineage>
</organism>
<accession>A0A423VTQ3</accession>
<keyword evidence="1" id="KW-0175">Coiled coil</keyword>
<evidence type="ECO:0000313" key="3">
    <source>
        <dbReference type="EMBL" id="ROV94451.1"/>
    </source>
</evidence>
<dbReference type="EMBL" id="LJZO01000028">
    <property type="protein sequence ID" value="ROV94451.1"/>
    <property type="molecule type" value="Genomic_DNA"/>
</dbReference>
<dbReference type="AlphaFoldDB" id="A0A423VTQ3"/>
<protein>
    <submittedName>
        <fullName evidence="3">Uncharacterized protein</fullName>
    </submittedName>
</protein>